<organism evidence="1">
    <name type="scientific">Ralstonia syzygii R24</name>
    <dbReference type="NCBI Taxonomy" id="907261"/>
    <lineage>
        <taxon>Bacteria</taxon>
        <taxon>Pseudomonadati</taxon>
        <taxon>Pseudomonadota</taxon>
        <taxon>Betaproteobacteria</taxon>
        <taxon>Burkholderiales</taxon>
        <taxon>Burkholderiaceae</taxon>
        <taxon>Ralstonia</taxon>
        <taxon>Ralstonia solanacearum species complex</taxon>
    </lineage>
</organism>
<protein>
    <recommendedName>
        <fullName evidence="2">PLD phosphodiesterase domain-containing protein</fullName>
    </recommendedName>
</protein>
<name>G3A3Z7_9RALS</name>
<reference evidence="1" key="2">
    <citation type="submission" date="2011-04" db="EMBL/GenBank/DDBJ databases">
        <authorList>
            <person name="Genoscope - CEA"/>
        </authorList>
    </citation>
    <scope>NUCLEOTIDE SEQUENCE</scope>
    <source>
        <strain evidence="1">R24</strain>
    </source>
</reference>
<proteinExistence type="predicted"/>
<evidence type="ECO:0008006" key="2">
    <source>
        <dbReference type="Google" id="ProtNLM"/>
    </source>
</evidence>
<sequence>MTVLIPIDRYRVDYEIGYGTPFSSFDLIVLGAIAEDQGRGIADLARLLCLPQRVLVESVVSLTRIGWVAVGSSDEEFEVTHAGRIAIESGDPPRPEQIEARQNGVVMDRLTGQLATLRDVSYWTTKRLQETMIEGRSIWERAERLQRDPHLPMLDAGRVKPLLRRGGVHSGWIRWIADPIPQLEAWLKVDVGPEGIISGIPDVWRGALEPRLSELLGLSVPSKQEPREHGGTLAHTESGRSWWVASPEKLELVKGGAEHWAALQAAFVSAETQLLVASAFASADVLEKDLRPLVVAAVGRGVRVDLMWGYSKGGGEDEKTVRALKSIRAACDNGHLFRFNELPSGSHAKLLLWDHPIEGFRGCVGSNNWLSVAQADYGVNHFEVSAELRHDGVVSDLCTTVAGLWSRTEAPLAGASDIWHRTASELERRAIGGGDQFRVDGCSQAVDLHSEGRPMLSVVRDFDHEMVIRDLLLGASKRVGVVSHKLGPKAPIRLASVQYWPQASRGTRELQVIVGSRPENDGALREATELVHRMGGNLKVRAGVHAKLVVTDDTVLVSSFNPLSADPFGTAENAREVGVLIRSKAVADAAWAWIDELAKVPDA</sequence>
<dbReference type="Gene3D" id="3.30.870.10">
    <property type="entry name" value="Endonuclease Chain A"/>
    <property type="match status" value="2"/>
</dbReference>
<evidence type="ECO:0000313" key="1">
    <source>
        <dbReference type="EMBL" id="CCA88617.1"/>
    </source>
</evidence>
<dbReference type="EMBL" id="FR854088">
    <property type="protein sequence ID" value="CCA88617.1"/>
    <property type="molecule type" value="Genomic_DNA"/>
</dbReference>
<dbReference type="SUPFAM" id="SSF56024">
    <property type="entry name" value="Phospholipase D/nuclease"/>
    <property type="match status" value="2"/>
</dbReference>
<gene>
    <name evidence="1" type="ORF">RALSY_30367</name>
</gene>
<accession>G3A3Z7</accession>
<dbReference type="AlphaFoldDB" id="G3A3Z7"/>
<reference evidence="1" key="1">
    <citation type="journal article" date="2011" name="PLoS ONE">
        <title>Ralstonia syzygii, the Blood Disease Bacterium and some Asian R. solanacearum strains form a single genomic species despite divergent lifestyles.</title>
        <authorList>
            <person name="Remenant B."/>
            <person name="de Cambiaire J.C."/>
            <person name="Cellier G."/>
            <person name="Jacobs J.M."/>
            <person name="Mangenot S."/>
            <person name="Barbe V."/>
            <person name="Lajus A."/>
            <person name="Vallenet D."/>
            <person name="Medigue C."/>
            <person name="Fegan M."/>
            <person name="Allen C."/>
            <person name="Prior P."/>
        </authorList>
    </citation>
    <scope>NUCLEOTIDE SEQUENCE</scope>
    <source>
        <strain evidence="1">R24</strain>
    </source>
</reference>